<sequence length="72" mass="8755">MVKRRITGKFWPWVRELIWEKAEELHAEDFYTNHDENITQPTRKELREGGYFYDAKLIVLREVNRSGMNRSV</sequence>
<dbReference type="AlphaFoldDB" id="A0A6M3MEM8"/>
<gene>
    <name evidence="1" type="ORF">MM171B00466_0007</name>
</gene>
<proteinExistence type="predicted"/>
<evidence type="ECO:0000313" key="1">
    <source>
        <dbReference type="EMBL" id="QJB04103.1"/>
    </source>
</evidence>
<reference evidence="1" key="1">
    <citation type="submission" date="2020-03" db="EMBL/GenBank/DDBJ databases">
        <title>The deep terrestrial virosphere.</title>
        <authorList>
            <person name="Holmfeldt K."/>
            <person name="Nilsson E."/>
            <person name="Simone D."/>
            <person name="Lopez-Fernandez M."/>
            <person name="Wu X."/>
            <person name="de Brujin I."/>
            <person name="Lundin D."/>
            <person name="Andersson A."/>
            <person name="Bertilsson S."/>
            <person name="Dopson M."/>
        </authorList>
    </citation>
    <scope>NUCLEOTIDE SEQUENCE</scope>
    <source>
        <strain evidence="1">MM171B00466</strain>
    </source>
</reference>
<name>A0A6M3MEM8_9ZZZZ</name>
<dbReference type="EMBL" id="MT143872">
    <property type="protein sequence ID" value="QJB04103.1"/>
    <property type="molecule type" value="Genomic_DNA"/>
</dbReference>
<protein>
    <submittedName>
        <fullName evidence="1">Uncharacterized protein</fullName>
    </submittedName>
</protein>
<accession>A0A6M3MEM8</accession>
<organism evidence="1">
    <name type="scientific">viral metagenome</name>
    <dbReference type="NCBI Taxonomy" id="1070528"/>
    <lineage>
        <taxon>unclassified sequences</taxon>
        <taxon>metagenomes</taxon>
        <taxon>organismal metagenomes</taxon>
    </lineage>
</organism>